<dbReference type="Proteomes" id="UP000214720">
    <property type="component" value="Unassembled WGS sequence"/>
</dbReference>
<dbReference type="SMART" id="SM00822">
    <property type="entry name" value="PKS_KR"/>
    <property type="match status" value="1"/>
</dbReference>
<organism evidence="3 4">
    <name type="scientific">Caballeronia sordidicola</name>
    <name type="common">Burkholderia sordidicola</name>
    <dbReference type="NCBI Taxonomy" id="196367"/>
    <lineage>
        <taxon>Bacteria</taxon>
        <taxon>Pseudomonadati</taxon>
        <taxon>Pseudomonadota</taxon>
        <taxon>Betaproteobacteria</taxon>
        <taxon>Burkholderiales</taxon>
        <taxon>Burkholderiaceae</taxon>
        <taxon>Caballeronia</taxon>
    </lineage>
</organism>
<name>A0A226XAF2_CABSO</name>
<dbReference type="RefSeq" id="WP_089159252.1">
    <property type="nucleotide sequence ID" value="NZ_MTHB01000024.1"/>
</dbReference>
<dbReference type="PROSITE" id="PS00061">
    <property type="entry name" value="ADH_SHORT"/>
    <property type="match status" value="1"/>
</dbReference>
<dbReference type="OrthoDB" id="9790266at2"/>
<accession>A0A226XAF2</accession>
<dbReference type="CDD" id="cd05233">
    <property type="entry name" value="SDR_c"/>
    <property type="match status" value="1"/>
</dbReference>
<dbReference type="InterPro" id="IPR057326">
    <property type="entry name" value="KR_dom"/>
</dbReference>
<comment type="caution">
    <text evidence="3">The sequence shown here is derived from an EMBL/GenBank/DDBJ whole genome shotgun (WGS) entry which is preliminary data.</text>
</comment>
<protein>
    <submittedName>
        <fullName evidence="3">3-oxoacyl-[acyl-carrier protein] reductase</fullName>
    </submittedName>
</protein>
<comment type="similarity">
    <text evidence="1">Belongs to the short-chain dehydrogenases/reductases (SDR) family.</text>
</comment>
<feature type="domain" description="Ketoreductase" evidence="2">
    <location>
        <begin position="11"/>
        <end position="191"/>
    </location>
</feature>
<evidence type="ECO:0000313" key="4">
    <source>
        <dbReference type="Proteomes" id="UP000214720"/>
    </source>
</evidence>
<dbReference type="InterPro" id="IPR036291">
    <property type="entry name" value="NAD(P)-bd_dom_sf"/>
</dbReference>
<dbReference type="GO" id="GO:0016616">
    <property type="term" value="F:oxidoreductase activity, acting on the CH-OH group of donors, NAD or NADP as acceptor"/>
    <property type="evidence" value="ECO:0007669"/>
    <property type="project" value="UniProtKB-ARBA"/>
</dbReference>
<dbReference type="Gene3D" id="3.40.50.720">
    <property type="entry name" value="NAD(P)-binding Rossmann-like Domain"/>
    <property type="match status" value="1"/>
</dbReference>
<dbReference type="FunFam" id="3.40.50.720:FF:000084">
    <property type="entry name" value="Short-chain dehydrogenase reductase"/>
    <property type="match status" value="1"/>
</dbReference>
<evidence type="ECO:0000313" key="3">
    <source>
        <dbReference type="EMBL" id="OXC80079.1"/>
    </source>
</evidence>
<dbReference type="EMBL" id="MTHB01000024">
    <property type="protein sequence ID" value="OXC80079.1"/>
    <property type="molecule type" value="Genomic_DNA"/>
</dbReference>
<dbReference type="PANTHER" id="PTHR42760">
    <property type="entry name" value="SHORT-CHAIN DEHYDROGENASES/REDUCTASES FAMILY MEMBER"/>
    <property type="match status" value="1"/>
</dbReference>
<dbReference type="InterPro" id="IPR002347">
    <property type="entry name" value="SDR_fam"/>
</dbReference>
<dbReference type="PRINTS" id="PR00081">
    <property type="entry name" value="GDHRDH"/>
</dbReference>
<sequence length="258" mass="27147">MNKPQVALTDKVALVTGGGTGIGRAIAEKFAQAGAKVVVAGRTAETLAAVVATTGGEAIIADLTDEKDVAQLFAAIKARHGRLDVFVNNAGMSGPIMPIADMDITEWDRCININLRGAMLCLREAARIMVPQGSGSIINMSSLMGLKGYPMRTAYSATKFALIGITESMAREVGPAGVRVNALCPGAISGELMDKVVARRAQAEGKTEAQIIEENYTSVAALRRWVDPEEVAEVALFFASDASSSVTGERMKVDAGRF</sequence>
<dbReference type="SUPFAM" id="SSF51735">
    <property type="entry name" value="NAD(P)-binding Rossmann-fold domains"/>
    <property type="match status" value="1"/>
</dbReference>
<gene>
    <name evidence="3" type="ORF">BSU04_03455</name>
</gene>
<dbReference type="AlphaFoldDB" id="A0A226XAF2"/>
<evidence type="ECO:0000259" key="2">
    <source>
        <dbReference type="SMART" id="SM00822"/>
    </source>
</evidence>
<dbReference type="PRINTS" id="PR00080">
    <property type="entry name" value="SDRFAMILY"/>
</dbReference>
<dbReference type="InterPro" id="IPR020904">
    <property type="entry name" value="Sc_DH/Rdtase_CS"/>
</dbReference>
<dbReference type="NCBIfam" id="NF005559">
    <property type="entry name" value="PRK07231.1"/>
    <property type="match status" value="1"/>
</dbReference>
<proteinExistence type="inferred from homology"/>
<reference evidence="4" key="1">
    <citation type="submission" date="2017-01" db="EMBL/GenBank/DDBJ databases">
        <title>Genome Analysis of Deinococcus marmoris KOPRI26562.</title>
        <authorList>
            <person name="Kim J.H."/>
            <person name="Oh H.-M."/>
        </authorList>
    </citation>
    <scope>NUCLEOTIDE SEQUENCE [LARGE SCALE GENOMIC DNA]</scope>
    <source>
        <strain evidence="4">PAMC 26633</strain>
    </source>
</reference>
<evidence type="ECO:0000256" key="1">
    <source>
        <dbReference type="ARBA" id="ARBA00006484"/>
    </source>
</evidence>
<dbReference type="Pfam" id="PF13561">
    <property type="entry name" value="adh_short_C2"/>
    <property type="match status" value="1"/>
</dbReference>